<feature type="compositionally biased region" description="Basic and acidic residues" evidence="1">
    <location>
        <begin position="345"/>
        <end position="355"/>
    </location>
</feature>
<feature type="compositionally biased region" description="Basic residues" evidence="1">
    <location>
        <begin position="66"/>
        <end position="75"/>
    </location>
</feature>
<evidence type="ECO:0000259" key="2">
    <source>
        <dbReference type="Pfam" id="PF22893"/>
    </source>
</evidence>
<organism evidence="3 4">
    <name type="scientific">Aspergillus heteromorphus CBS 117.55</name>
    <dbReference type="NCBI Taxonomy" id="1448321"/>
    <lineage>
        <taxon>Eukaryota</taxon>
        <taxon>Fungi</taxon>
        <taxon>Dikarya</taxon>
        <taxon>Ascomycota</taxon>
        <taxon>Pezizomycotina</taxon>
        <taxon>Eurotiomycetes</taxon>
        <taxon>Eurotiomycetidae</taxon>
        <taxon>Eurotiales</taxon>
        <taxon>Aspergillaceae</taxon>
        <taxon>Aspergillus</taxon>
        <taxon>Aspergillus subgen. Circumdati</taxon>
    </lineage>
</organism>
<dbReference type="InterPro" id="IPR054464">
    <property type="entry name" value="ULD_fung"/>
</dbReference>
<gene>
    <name evidence="3" type="ORF">BO70DRAFT_192806</name>
</gene>
<feature type="region of interest" description="Disordered" evidence="1">
    <location>
        <begin position="1"/>
        <end position="134"/>
    </location>
</feature>
<sequence length="628" mass="68570">MSFNITIGPSPNDSDQSLSDEEDSSGVQVSPPSDSESHGYHDPYEEWAHLPYPDELKPSDSASRPRMSRRTRTRTTIHGSSSAPSRRHSTRHHHMLPERDTFSRRSRRQPSPESPESADSAEEYGSAYGQTSQERRFWSSVPQTSGYAHSSSPGQSYVYSNGASIPHGPFMHPAGLPPPSDQLIRLGQHGQVSQQTPYAHPTYGYTSQLQQQPHGPMPSFYVHEHNPGHHGHPVPTGSSHSRGDVHNPAQHSMSHHVTTHGSSPYGGPPMSPHELVPYGPGNYYPFREPYPMVPGMISPYFNSYQRVPSPSQVESHESPSPTPADSAKDEAIARLEKLILEERTEREAREAREAARQAAIDQEAAEHAAREERAAHEKKIAEEAAAHARAEAEQKAAEEAAKAKKEAEEAAAAAIAEATAAATEAANAAAAEAVAAATAAAATPPPPEKKKPIKFKDAVGRKFSFPFDLCCTWQGMEELIRQAFLHIEVIGPHVAEGHYDLVGPNGDIILPQVWETVIEPDWTITMHMWPIPEKPKTPDPVLPPDPPMPQDIPPSETPAVTDDAAVVILEAPKKKTEPPGPKKPRPKAPDPGSFAMWMVGGNRLRLNRALKTGKKPKATQHGISCRVM</sequence>
<reference evidence="3 4" key="1">
    <citation type="submission" date="2016-12" db="EMBL/GenBank/DDBJ databases">
        <title>The genomes of Aspergillus section Nigri reveals drivers in fungal speciation.</title>
        <authorList>
            <consortium name="DOE Joint Genome Institute"/>
            <person name="Vesth T.C."/>
            <person name="Nybo J."/>
            <person name="Theobald S."/>
            <person name="Brandl J."/>
            <person name="Frisvad J.C."/>
            <person name="Nielsen K.F."/>
            <person name="Lyhne E.K."/>
            <person name="Kogle M.E."/>
            <person name="Kuo A."/>
            <person name="Riley R."/>
            <person name="Clum A."/>
            <person name="Nolan M."/>
            <person name="Lipzen A."/>
            <person name="Salamov A."/>
            <person name="Henrissat B."/>
            <person name="Wiebenga A."/>
            <person name="De Vries R.P."/>
            <person name="Grigoriev I.V."/>
            <person name="Mortensen U.H."/>
            <person name="Andersen M.R."/>
            <person name="Baker S.E."/>
        </authorList>
    </citation>
    <scope>NUCLEOTIDE SEQUENCE [LARGE SCALE GENOMIC DNA]</scope>
    <source>
        <strain evidence="3 4">CBS 117.55</strain>
    </source>
</reference>
<feature type="region of interest" description="Disordered" evidence="1">
    <location>
        <begin position="535"/>
        <end position="595"/>
    </location>
</feature>
<feature type="compositionally biased region" description="Polar residues" evidence="1">
    <location>
        <begin position="1"/>
        <end position="12"/>
    </location>
</feature>
<feature type="region of interest" description="Disordered" evidence="1">
    <location>
        <begin position="225"/>
        <end position="273"/>
    </location>
</feature>
<dbReference type="Proteomes" id="UP000247233">
    <property type="component" value="Unassembled WGS sequence"/>
</dbReference>
<dbReference type="Pfam" id="PF22893">
    <property type="entry name" value="ULD_2"/>
    <property type="match status" value="1"/>
</dbReference>
<feature type="region of interest" description="Disordered" evidence="1">
    <location>
        <begin position="345"/>
        <end position="403"/>
    </location>
</feature>
<dbReference type="VEuPathDB" id="FungiDB:BO70DRAFT_192806"/>
<accession>A0A317URS7</accession>
<feature type="compositionally biased region" description="Low complexity" evidence="1">
    <location>
        <begin position="109"/>
        <end position="118"/>
    </location>
</feature>
<name>A0A317URS7_9EURO</name>
<dbReference type="AlphaFoldDB" id="A0A317URS7"/>
<evidence type="ECO:0000313" key="4">
    <source>
        <dbReference type="Proteomes" id="UP000247233"/>
    </source>
</evidence>
<feature type="region of interest" description="Disordered" evidence="1">
    <location>
        <begin position="306"/>
        <end position="330"/>
    </location>
</feature>
<comment type="caution">
    <text evidence="3">The sequence shown here is derived from an EMBL/GenBank/DDBJ whole genome shotgun (WGS) entry which is preliminary data.</text>
</comment>
<feature type="compositionally biased region" description="Basic and acidic residues" evidence="1">
    <location>
        <begin position="364"/>
        <end position="403"/>
    </location>
</feature>
<evidence type="ECO:0000256" key="1">
    <source>
        <dbReference type="SAM" id="MobiDB-lite"/>
    </source>
</evidence>
<feature type="domain" description="Ubiquitin-like" evidence="2">
    <location>
        <begin position="449"/>
        <end position="531"/>
    </location>
</feature>
<proteinExistence type="predicted"/>
<feature type="compositionally biased region" description="Basic residues" evidence="1">
    <location>
        <begin position="85"/>
        <end position="94"/>
    </location>
</feature>
<feature type="compositionally biased region" description="Basic and acidic residues" evidence="1">
    <location>
        <begin position="35"/>
        <end position="58"/>
    </location>
</feature>
<keyword evidence="4" id="KW-1185">Reference proteome</keyword>
<dbReference type="GeneID" id="37060750"/>
<protein>
    <recommendedName>
        <fullName evidence="2">Ubiquitin-like domain-containing protein</fullName>
    </recommendedName>
</protein>
<dbReference type="RefSeq" id="XP_025394329.1">
    <property type="nucleotide sequence ID" value="XM_025538513.1"/>
</dbReference>
<dbReference type="EMBL" id="MSFL01000057">
    <property type="protein sequence ID" value="PWY64723.1"/>
    <property type="molecule type" value="Genomic_DNA"/>
</dbReference>
<dbReference type="OrthoDB" id="3045089at2759"/>
<evidence type="ECO:0000313" key="3">
    <source>
        <dbReference type="EMBL" id="PWY64723.1"/>
    </source>
</evidence>
<feature type="compositionally biased region" description="Pro residues" evidence="1">
    <location>
        <begin position="538"/>
        <end position="556"/>
    </location>
</feature>